<dbReference type="Proteomes" id="UP000789901">
    <property type="component" value="Unassembled WGS sequence"/>
</dbReference>
<feature type="signal peptide" evidence="1">
    <location>
        <begin position="1"/>
        <end position="25"/>
    </location>
</feature>
<protein>
    <submittedName>
        <fullName evidence="2">35749_t:CDS:1</fullName>
    </submittedName>
</protein>
<gene>
    <name evidence="2" type="ORF">GMARGA_LOCUS24302</name>
</gene>
<reference evidence="2 3" key="1">
    <citation type="submission" date="2021-06" db="EMBL/GenBank/DDBJ databases">
        <authorList>
            <person name="Kallberg Y."/>
            <person name="Tangrot J."/>
            <person name="Rosling A."/>
        </authorList>
    </citation>
    <scope>NUCLEOTIDE SEQUENCE [LARGE SCALE GENOMIC DNA]</scope>
    <source>
        <strain evidence="2 3">120-4 pot B 10/14</strain>
    </source>
</reference>
<keyword evidence="3" id="KW-1185">Reference proteome</keyword>
<evidence type="ECO:0000256" key="1">
    <source>
        <dbReference type="SAM" id="SignalP"/>
    </source>
</evidence>
<dbReference type="EMBL" id="CAJVQB010025487">
    <property type="protein sequence ID" value="CAG8806449.1"/>
    <property type="molecule type" value="Genomic_DNA"/>
</dbReference>
<evidence type="ECO:0000313" key="3">
    <source>
        <dbReference type="Proteomes" id="UP000789901"/>
    </source>
</evidence>
<comment type="caution">
    <text evidence="2">The sequence shown here is derived from an EMBL/GenBank/DDBJ whole genome shotgun (WGS) entry which is preliminary data.</text>
</comment>
<name>A0ABN7VZ05_GIGMA</name>
<proteinExistence type="predicted"/>
<feature type="non-terminal residue" evidence="2">
    <location>
        <position position="70"/>
    </location>
</feature>
<feature type="chain" id="PRO_5045827778" evidence="1">
    <location>
        <begin position="26"/>
        <end position="70"/>
    </location>
</feature>
<organism evidence="2 3">
    <name type="scientific">Gigaspora margarita</name>
    <dbReference type="NCBI Taxonomy" id="4874"/>
    <lineage>
        <taxon>Eukaryota</taxon>
        <taxon>Fungi</taxon>
        <taxon>Fungi incertae sedis</taxon>
        <taxon>Mucoromycota</taxon>
        <taxon>Glomeromycotina</taxon>
        <taxon>Glomeromycetes</taxon>
        <taxon>Diversisporales</taxon>
        <taxon>Gigasporaceae</taxon>
        <taxon>Gigaspora</taxon>
    </lineage>
</organism>
<evidence type="ECO:0000313" key="2">
    <source>
        <dbReference type="EMBL" id="CAG8806449.1"/>
    </source>
</evidence>
<keyword evidence="1" id="KW-0732">Signal</keyword>
<sequence length="70" mass="7788">MKTFKINPKCFFVFLLVIFVSEVYSSSKPSSSSTKPPQEQKQTIQNGEACVFHCKSCASGLGHVAWGFRI</sequence>
<accession>A0ABN7VZ05</accession>